<keyword evidence="3" id="KW-1185">Reference proteome</keyword>
<dbReference type="EnsemblMetazoa" id="AQUA014885-RA">
    <property type="protein sequence ID" value="AQUA014885-PA"/>
    <property type="gene ID" value="AQUA014885"/>
</dbReference>
<dbReference type="AlphaFoldDB" id="A0A182XSS9"/>
<reference evidence="2" key="1">
    <citation type="submission" date="2020-05" db="UniProtKB">
        <authorList>
            <consortium name="EnsemblMetazoa"/>
        </authorList>
    </citation>
    <scope>IDENTIFICATION</scope>
    <source>
        <strain evidence="2">SANGQUA</strain>
    </source>
</reference>
<evidence type="ECO:0000313" key="3">
    <source>
        <dbReference type="Proteomes" id="UP000076407"/>
    </source>
</evidence>
<protein>
    <submittedName>
        <fullName evidence="2">Uncharacterized protein</fullName>
    </submittedName>
</protein>
<sequence>ISLFWLSRFPNVSWSVLFTWFVIFSFFCKRMNE</sequence>
<organism evidence="2 3">
    <name type="scientific">Anopheles quadriannulatus</name>
    <name type="common">Mosquito</name>
    <dbReference type="NCBI Taxonomy" id="34691"/>
    <lineage>
        <taxon>Eukaryota</taxon>
        <taxon>Metazoa</taxon>
        <taxon>Ecdysozoa</taxon>
        <taxon>Arthropoda</taxon>
        <taxon>Hexapoda</taxon>
        <taxon>Insecta</taxon>
        <taxon>Pterygota</taxon>
        <taxon>Neoptera</taxon>
        <taxon>Endopterygota</taxon>
        <taxon>Diptera</taxon>
        <taxon>Nematocera</taxon>
        <taxon>Culicoidea</taxon>
        <taxon>Culicidae</taxon>
        <taxon>Anophelinae</taxon>
        <taxon>Anopheles</taxon>
    </lineage>
</organism>
<evidence type="ECO:0000313" key="2">
    <source>
        <dbReference type="EnsemblMetazoa" id="AQUA014885-PA"/>
    </source>
</evidence>
<keyword evidence="1" id="KW-0472">Membrane</keyword>
<dbReference type="VEuPathDB" id="VectorBase:AQUA014885"/>
<keyword evidence="1" id="KW-1133">Transmembrane helix</keyword>
<accession>A0A182XSS9</accession>
<name>A0A182XSS9_ANOQN</name>
<proteinExistence type="predicted"/>
<evidence type="ECO:0000256" key="1">
    <source>
        <dbReference type="SAM" id="Phobius"/>
    </source>
</evidence>
<dbReference type="Proteomes" id="UP000076407">
    <property type="component" value="Unassembled WGS sequence"/>
</dbReference>
<keyword evidence="1" id="KW-0812">Transmembrane</keyword>
<feature type="transmembrane region" description="Helical" evidence="1">
    <location>
        <begin position="12"/>
        <end position="28"/>
    </location>
</feature>